<dbReference type="InterPro" id="IPR051523">
    <property type="entry name" value="KISH_domain"/>
</dbReference>
<evidence type="ECO:0000256" key="5">
    <source>
        <dbReference type="ARBA" id="ARBA00022729"/>
    </source>
</evidence>
<evidence type="ECO:0000256" key="6">
    <source>
        <dbReference type="ARBA" id="ARBA00022989"/>
    </source>
</evidence>
<comment type="subcellular location">
    <subcellularLocation>
        <location evidence="2">Golgi apparatus membrane</location>
        <topology evidence="2">Single-pass type I membrane protein</topology>
    </subcellularLocation>
</comment>
<protein>
    <recommendedName>
        <fullName evidence="9">Protein kish</fullName>
    </recommendedName>
</protein>
<comment type="similarity">
    <text evidence="3 9">Belongs to the KISH family.</text>
</comment>
<proteinExistence type="inferred from homology"/>
<evidence type="ECO:0000256" key="2">
    <source>
        <dbReference type="ARBA" id="ARBA00004614"/>
    </source>
</evidence>
<organism evidence="10">
    <name type="scientific">Culex tarsalis</name>
    <name type="common">Encephalitis mosquito</name>
    <dbReference type="NCBI Taxonomy" id="7177"/>
    <lineage>
        <taxon>Eukaryota</taxon>
        <taxon>Metazoa</taxon>
        <taxon>Ecdysozoa</taxon>
        <taxon>Arthropoda</taxon>
        <taxon>Hexapoda</taxon>
        <taxon>Insecta</taxon>
        <taxon>Pterygota</taxon>
        <taxon>Neoptera</taxon>
        <taxon>Endopterygota</taxon>
        <taxon>Diptera</taxon>
        <taxon>Nematocera</taxon>
        <taxon>Culicoidea</taxon>
        <taxon>Culicidae</taxon>
        <taxon>Culicinae</taxon>
        <taxon>Culicini</taxon>
        <taxon>Culex</taxon>
        <taxon>Culex</taxon>
    </lineage>
</organism>
<evidence type="ECO:0000313" key="10">
    <source>
        <dbReference type="EMBL" id="JAV25222.1"/>
    </source>
</evidence>
<feature type="transmembrane region" description="Helical" evidence="9">
    <location>
        <begin position="53"/>
        <end position="71"/>
    </location>
</feature>
<evidence type="ECO:0000256" key="9">
    <source>
        <dbReference type="RuleBase" id="RU910717"/>
    </source>
</evidence>
<comment type="function">
    <text evidence="1 9">Involved in the early part of the secretory pathway.</text>
</comment>
<evidence type="ECO:0000256" key="3">
    <source>
        <dbReference type="ARBA" id="ARBA00008961"/>
    </source>
</evidence>
<accession>A0A1Q3FCI7</accession>
<dbReference type="Pfam" id="PF06842">
    <property type="entry name" value="DUF1242"/>
    <property type="match status" value="1"/>
</dbReference>
<feature type="transmembrane region" description="Helical" evidence="9">
    <location>
        <begin position="12"/>
        <end position="32"/>
    </location>
</feature>
<dbReference type="EMBL" id="GFDL01009823">
    <property type="protein sequence ID" value="JAV25222.1"/>
    <property type="molecule type" value="Transcribed_RNA"/>
</dbReference>
<name>A0A1Q3FCI7_CULTA</name>
<keyword evidence="7" id="KW-0333">Golgi apparatus</keyword>
<keyword evidence="8 9" id="KW-0472">Membrane</keyword>
<evidence type="ECO:0000256" key="8">
    <source>
        <dbReference type="ARBA" id="ARBA00023136"/>
    </source>
</evidence>
<keyword evidence="4 9" id="KW-0812">Transmembrane</keyword>
<evidence type="ECO:0000256" key="1">
    <source>
        <dbReference type="ARBA" id="ARBA00002154"/>
    </source>
</evidence>
<dbReference type="PANTHER" id="PTHR13229">
    <property type="entry name" value="PROTEIN KISH-A"/>
    <property type="match status" value="1"/>
</dbReference>
<reference evidence="10" key="1">
    <citation type="submission" date="2017-01" db="EMBL/GenBank/DDBJ databases">
        <title>A deep insight into the sialotranscriptome of adult male and female Cluex tarsalis mosquitoes.</title>
        <authorList>
            <person name="Ribeiro J.M."/>
            <person name="Moreira F."/>
            <person name="Bernard K.A."/>
            <person name="Calvo E."/>
        </authorList>
    </citation>
    <scope>NUCLEOTIDE SEQUENCE</scope>
    <source>
        <strain evidence="10">Kern County</strain>
        <tissue evidence="10">Salivary glands</tissue>
    </source>
</reference>
<sequence>MSAIFNFQSLLSVILLMICTCAYLRSLFPSIIDRNKTGMLGIFWKLARIGERKSPWVGLACVLMAASILFYT</sequence>
<keyword evidence="5" id="KW-0732">Signal</keyword>
<keyword evidence="6 9" id="KW-1133">Transmembrane helix</keyword>
<dbReference type="GO" id="GO:0000139">
    <property type="term" value="C:Golgi membrane"/>
    <property type="evidence" value="ECO:0007669"/>
    <property type="project" value="UniProtKB-SubCell"/>
</dbReference>
<evidence type="ECO:0000256" key="7">
    <source>
        <dbReference type="ARBA" id="ARBA00023034"/>
    </source>
</evidence>
<evidence type="ECO:0000256" key="4">
    <source>
        <dbReference type="ARBA" id="ARBA00022692"/>
    </source>
</evidence>
<dbReference type="InterPro" id="IPR009653">
    <property type="entry name" value="Ksh1"/>
</dbReference>
<comment type="caution">
    <text evidence="9">Lacks conserved residue(s) required for the propagation of feature annotation.</text>
</comment>
<dbReference type="AlphaFoldDB" id="A0A1Q3FCI7"/>